<dbReference type="AlphaFoldDB" id="K8PFY7"/>
<name>K8PFY7_9BRAD</name>
<gene>
    <name evidence="2" type="ORF">HMPREF9695_00649</name>
</gene>
<accession>K8PFY7</accession>
<reference evidence="2 3" key="1">
    <citation type="submission" date="2012-04" db="EMBL/GenBank/DDBJ databases">
        <title>The Genome Sequence of Afipia broomeae ATCC 49717.</title>
        <authorList>
            <consortium name="The Broad Institute Genome Sequencing Platform"/>
            <person name="Earl A."/>
            <person name="Ward D."/>
            <person name="Feldgarden M."/>
            <person name="Gevers D."/>
            <person name="Huys G."/>
            <person name="Walker B."/>
            <person name="Young S.K."/>
            <person name="Zeng Q."/>
            <person name="Gargeya S."/>
            <person name="Fitzgerald M."/>
            <person name="Haas B."/>
            <person name="Abouelleil A."/>
            <person name="Alvarado L."/>
            <person name="Arachchi H.M."/>
            <person name="Berlin A."/>
            <person name="Chapman S.B."/>
            <person name="Goldberg J."/>
            <person name="Griggs A."/>
            <person name="Gujja S."/>
            <person name="Hansen M."/>
            <person name="Howarth C."/>
            <person name="Imamovic A."/>
            <person name="Larimer J."/>
            <person name="McCowen C."/>
            <person name="Montmayeur A."/>
            <person name="Murphy C."/>
            <person name="Neiman D."/>
            <person name="Pearson M."/>
            <person name="Priest M."/>
            <person name="Roberts A."/>
            <person name="Saif S."/>
            <person name="Shea T."/>
            <person name="Sisk P."/>
            <person name="Sykes S."/>
            <person name="Wortman J."/>
            <person name="Nusbaum C."/>
            <person name="Birren B."/>
        </authorList>
    </citation>
    <scope>NUCLEOTIDE SEQUENCE [LARGE SCALE GENOMIC DNA]</scope>
    <source>
        <strain evidence="2 3">ATCC 49717</strain>
    </source>
</reference>
<evidence type="ECO:0000313" key="2">
    <source>
        <dbReference type="EMBL" id="EKS41557.1"/>
    </source>
</evidence>
<dbReference type="eggNOG" id="COG3665">
    <property type="taxonomic scope" value="Bacteria"/>
</dbReference>
<sequence length="294" mass="31850">MSRDGPACLSEKGQTMILTKEQQAEVAANRKRYEELKAAGQGHAPRALPPPTPRDGAAIAASAIIHREIVPGGWYWTTRLNRGEALRLVNTGGKSCISLLAWSAADTSERLNHADTVKVQWAASLRKGRVILSDMGRVLFSIVEETTGGAHDALAGASTVATNEARYHTTTLRNTRDNFILAAGKLGLDRRDVHPCISFFAPVNVDAEGRFQWDASRRQAGDFIDLRAEMDVLVALSNCPHPLDASLTYATGDAEIVRYRAGRVGDNDLCRTASAEAARAFENNAFFLNSSSEA</sequence>
<dbReference type="HOGENOM" id="CLU_079904_0_0_5"/>
<dbReference type="PATRIC" id="fig|883078.3.peg.675"/>
<dbReference type="PANTHER" id="PTHR31527">
    <property type="entry name" value="RE64534P"/>
    <property type="match status" value="1"/>
</dbReference>
<evidence type="ECO:0000313" key="3">
    <source>
        <dbReference type="Proteomes" id="UP000001096"/>
    </source>
</evidence>
<protein>
    <submittedName>
        <fullName evidence="2">Urea carboxylase-associated protein 2</fullName>
    </submittedName>
</protein>
<dbReference type="NCBIfam" id="TIGR03425">
    <property type="entry name" value="urea_degr_2"/>
    <property type="match status" value="1"/>
</dbReference>
<dbReference type="InterPro" id="IPR017792">
    <property type="entry name" value="UAAP1"/>
</dbReference>
<dbReference type="InterPro" id="IPR018959">
    <property type="entry name" value="DUF1989"/>
</dbReference>
<organism evidence="2 3">
    <name type="scientific">Afipia broomeae ATCC 49717</name>
    <dbReference type="NCBI Taxonomy" id="883078"/>
    <lineage>
        <taxon>Bacteria</taxon>
        <taxon>Pseudomonadati</taxon>
        <taxon>Pseudomonadota</taxon>
        <taxon>Alphaproteobacteria</taxon>
        <taxon>Hyphomicrobiales</taxon>
        <taxon>Nitrobacteraceae</taxon>
        <taxon>Afipia</taxon>
    </lineage>
</organism>
<dbReference type="Pfam" id="PF09347">
    <property type="entry name" value="DUF1989"/>
    <property type="match status" value="1"/>
</dbReference>
<feature type="domain" description="DUF1989" evidence="1">
    <location>
        <begin position="68"/>
        <end position="233"/>
    </location>
</feature>
<dbReference type="PANTHER" id="PTHR31527:SF0">
    <property type="entry name" value="RE64534P"/>
    <property type="match status" value="1"/>
</dbReference>
<proteinExistence type="predicted"/>
<evidence type="ECO:0000259" key="1">
    <source>
        <dbReference type="Pfam" id="PF09347"/>
    </source>
</evidence>
<dbReference type="EMBL" id="AGWX01000001">
    <property type="protein sequence ID" value="EKS41557.1"/>
    <property type="molecule type" value="Genomic_DNA"/>
</dbReference>
<keyword evidence="3" id="KW-1185">Reference proteome</keyword>
<dbReference type="Proteomes" id="UP000001096">
    <property type="component" value="Unassembled WGS sequence"/>
</dbReference>
<comment type="caution">
    <text evidence="2">The sequence shown here is derived from an EMBL/GenBank/DDBJ whole genome shotgun (WGS) entry which is preliminary data.</text>
</comment>